<gene>
    <name evidence="2" type="ordered locus">PCC7424_1295</name>
</gene>
<organism evidence="2 3">
    <name type="scientific">Gloeothece citriformis (strain PCC 7424)</name>
    <name type="common">Cyanothece sp. (strain PCC 7424)</name>
    <dbReference type="NCBI Taxonomy" id="65393"/>
    <lineage>
        <taxon>Bacteria</taxon>
        <taxon>Bacillati</taxon>
        <taxon>Cyanobacteriota</taxon>
        <taxon>Cyanophyceae</taxon>
        <taxon>Oscillatoriophycideae</taxon>
        <taxon>Chroococcales</taxon>
        <taxon>Aphanothecaceae</taxon>
        <taxon>Gloeothece</taxon>
        <taxon>Gloeothece citriformis</taxon>
    </lineage>
</organism>
<dbReference type="KEGG" id="cyc:PCC7424_1295"/>
<evidence type="ECO:0000256" key="1">
    <source>
        <dbReference type="SAM" id="Phobius"/>
    </source>
</evidence>
<keyword evidence="1" id="KW-0812">Transmembrane</keyword>
<proteinExistence type="predicted"/>
<keyword evidence="1" id="KW-1133">Transmembrane helix</keyword>
<dbReference type="EMBL" id="CP001291">
    <property type="protein sequence ID" value="ACK69742.1"/>
    <property type="molecule type" value="Genomic_DNA"/>
</dbReference>
<name>B7K7H4_GLOC7</name>
<keyword evidence="3" id="KW-1185">Reference proteome</keyword>
<dbReference type="AlphaFoldDB" id="B7K7H4"/>
<protein>
    <submittedName>
        <fullName evidence="2">Uncharacterized protein</fullName>
    </submittedName>
</protein>
<feature type="transmembrane region" description="Helical" evidence="1">
    <location>
        <begin position="165"/>
        <end position="184"/>
    </location>
</feature>
<evidence type="ECO:0000313" key="3">
    <source>
        <dbReference type="Proteomes" id="UP000002384"/>
    </source>
</evidence>
<dbReference type="RefSeq" id="WP_012598688.1">
    <property type="nucleotide sequence ID" value="NC_011729.1"/>
</dbReference>
<dbReference type="HOGENOM" id="CLU_1319171_0_0_3"/>
<dbReference type="eggNOG" id="COG1100">
    <property type="taxonomic scope" value="Bacteria"/>
</dbReference>
<dbReference type="STRING" id="65393.PCC7424_1295"/>
<keyword evidence="1" id="KW-0472">Membrane</keyword>
<evidence type="ECO:0000313" key="2">
    <source>
        <dbReference type="EMBL" id="ACK69742.1"/>
    </source>
</evidence>
<dbReference type="Proteomes" id="UP000002384">
    <property type="component" value="Chromosome"/>
</dbReference>
<sequence>MILNEKYLKILKAIDEEKSLSEIASNLGYPIQDYLDILEKHEYCKIIRLRWGSSVSLTPKGRIALHSPEDLIETPNYPMNNNHINISGSINAPIGFFQQSNNNIVSFNQGIDEQRITEILQSIQSLYQSIEEFPEEQKEIAIVNLHNLQEEIQEPQRRNIKKIKVYLVTLLGIAATLGTCVANTTDFVNNLTDVADKFNIELPLSQFK</sequence>
<accession>B7K7H4</accession>
<reference evidence="3" key="1">
    <citation type="journal article" date="2011" name="MBio">
        <title>Novel metabolic attributes of the genus Cyanothece, comprising a group of unicellular nitrogen-fixing Cyanobacteria.</title>
        <authorList>
            <person name="Bandyopadhyay A."/>
            <person name="Elvitigala T."/>
            <person name="Welsh E."/>
            <person name="Stockel J."/>
            <person name="Liberton M."/>
            <person name="Min H."/>
            <person name="Sherman L.A."/>
            <person name="Pakrasi H.B."/>
        </authorList>
    </citation>
    <scope>NUCLEOTIDE SEQUENCE [LARGE SCALE GENOMIC DNA]</scope>
    <source>
        <strain evidence="3">PCC 7424</strain>
    </source>
</reference>
<dbReference type="OrthoDB" id="10015675at2"/>